<dbReference type="InterPro" id="IPR028939">
    <property type="entry name" value="P5C_Rdtase_cat_N"/>
</dbReference>
<accession>A0ABS9H2H3</accession>
<name>A0ABS9H2H3_9BACL</name>
<dbReference type="PANTHER" id="PTHR11645">
    <property type="entry name" value="PYRROLINE-5-CARBOXYLATE REDUCTASE"/>
    <property type="match status" value="1"/>
</dbReference>
<evidence type="ECO:0000259" key="4">
    <source>
        <dbReference type="Pfam" id="PF14748"/>
    </source>
</evidence>
<keyword evidence="2" id="KW-0028">Amino-acid biosynthesis</keyword>
<dbReference type="InterPro" id="IPR029036">
    <property type="entry name" value="P5CR_dimer"/>
</dbReference>
<dbReference type="InterPro" id="IPR036291">
    <property type="entry name" value="NAD(P)-bd_dom_sf"/>
</dbReference>
<dbReference type="SUPFAM" id="SSF51735">
    <property type="entry name" value="NAD(P)-binding Rossmann-fold domains"/>
    <property type="match status" value="1"/>
</dbReference>
<comment type="pathway">
    <text evidence="2">Amino-acid biosynthesis; L-proline biosynthesis; L-proline from L-glutamate 5-semialdehyde: step 1/1.</text>
</comment>
<dbReference type="Gene3D" id="1.10.3730.10">
    <property type="entry name" value="ProC C-terminal domain-like"/>
    <property type="match status" value="1"/>
</dbReference>
<dbReference type="Proteomes" id="UP001649381">
    <property type="component" value="Unassembled WGS sequence"/>
</dbReference>
<dbReference type="InterPro" id="IPR053790">
    <property type="entry name" value="P5CR-like_CS"/>
</dbReference>
<dbReference type="InterPro" id="IPR000304">
    <property type="entry name" value="Pyrroline-COOH_reductase"/>
</dbReference>
<comment type="similarity">
    <text evidence="1 2">Belongs to the pyrroline-5-carboxylate reductase family.</text>
</comment>
<comment type="catalytic activity">
    <reaction evidence="2">
        <text>L-proline + NAD(+) = (S)-1-pyrroline-5-carboxylate + NADH + 2 H(+)</text>
        <dbReference type="Rhea" id="RHEA:14105"/>
        <dbReference type="ChEBI" id="CHEBI:15378"/>
        <dbReference type="ChEBI" id="CHEBI:17388"/>
        <dbReference type="ChEBI" id="CHEBI:57540"/>
        <dbReference type="ChEBI" id="CHEBI:57945"/>
        <dbReference type="ChEBI" id="CHEBI:60039"/>
        <dbReference type="EC" id="1.5.1.2"/>
    </reaction>
</comment>
<organism evidence="5 6">
    <name type="scientific">Pseudalkalibacillus berkeleyi</name>
    <dbReference type="NCBI Taxonomy" id="1069813"/>
    <lineage>
        <taxon>Bacteria</taxon>
        <taxon>Bacillati</taxon>
        <taxon>Bacillota</taxon>
        <taxon>Bacilli</taxon>
        <taxon>Bacillales</taxon>
        <taxon>Fictibacillaceae</taxon>
        <taxon>Pseudalkalibacillus</taxon>
    </lineage>
</organism>
<dbReference type="SUPFAM" id="SSF48179">
    <property type="entry name" value="6-phosphogluconate dehydrogenase C-terminal domain-like"/>
    <property type="match status" value="1"/>
</dbReference>
<proteinExistence type="inferred from homology"/>
<reference evidence="5 6" key="1">
    <citation type="submission" date="2022-01" db="EMBL/GenBank/DDBJ databases">
        <title>Alkalihalobacillus sp. EGI L200015, a novel bacterium isolated from a salt lake sediment.</title>
        <authorList>
            <person name="Gao L."/>
            <person name="Fang B.-Z."/>
            <person name="Li W.-J."/>
        </authorList>
    </citation>
    <scope>NUCLEOTIDE SEQUENCE [LARGE SCALE GENOMIC DNA]</scope>
    <source>
        <strain evidence="5 6">KCTC 12718</strain>
    </source>
</reference>
<keyword evidence="2" id="KW-0963">Cytoplasm</keyword>
<evidence type="ECO:0000313" key="5">
    <source>
        <dbReference type="EMBL" id="MCF6137993.1"/>
    </source>
</evidence>
<sequence length="275" mass="30219">MKVGIIGTGNMGTILISAFIDSLAVRPSELMIINRTAKKAEGLQRKYPDLKVGKSNSEVAAFSDILFICVKPLEYYALIESISPYLNSEKLIVSITSPISVEQLEELTTCSVARAIPSITNRALSGASLLTYGKRCSPEQKRNLNRLMGSISTPVQIDQSITRVASDLSSCGPAFFSYLLQAYIDSAVEETNISKEQATYLVSEMVIGMGKLLEKEVYTLPTLLQKVCVKGGVTGEALKVFDAELGPLFNHVIKRTHAKYDEDCELVDQQFTKQY</sequence>
<keyword evidence="2" id="KW-0560">Oxidoreductase</keyword>
<dbReference type="Pfam" id="PF03807">
    <property type="entry name" value="F420_oxidored"/>
    <property type="match status" value="1"/>
</dbReference>
<keyword evidence="6" id="KW-1185">Reference proteome</keyword>
<dbReference type="EC" id="1.5.1.2" evidence="2"/>
<dbReference type="PIRSF" id="PIRSF000193">
    <property type="entry name" value="Pyrrol-5-carb_rd"/>
    <property type="match status" value="1"/>
</dbReference>
<evidence type="ECO:0000259" key="3">
    <source>
        <dbReference type="Pfam" id="PF03807"/>
    </source>
</evidence>
<comment type="function">
    <text evidence="2">Catalyzes the reduction of 1-pyrroline-5-carboxylate (PCA) to L-proline.</text>
</comment>
<evidence type="ECO:0000256" key="1">
    <source>
        <dbReference type="ARBA" id="ARBA00005525"/>
    </source>
</evidence>
<feature type="domain" description="Pyrroline-5-carboxylate reductase dimerisation" evidence="4">
    <location>
        <begin position="163"/>
        <end position="262"/>
    </location>
</feature>
<dbReference type="NCBIfam" id="NF005814">
    <property type="entry name" value="PRK07680.1"/>
    <property type="match status" value="1"/>
</dbReference>
<evidence type="ECO:0000256" key="2">
    <source>
        <dbReference type="HAMAP-Rule" id="MF_01925"/>
    </source>
</evidence>
<comment type="subcellular location">
    <subcellularLocation>
        <location evidence="2">Cytoplasm</location>
    </subcellularLocation>
</comment>
<dbReference type="EMBL" id="JAKIJS010000001">
    <property type="protein sequence ID" value="MCF6137993.1"/>
    <property type="molecule type" value="Genomic_DNA"/>
</dbReference>
<dbReference type="Pfam" id="PF14748">
    <property type="entry name" value="P5CR_dimer"/>
    <property type="match status" value="1"/>
</dbReference>
<protein>
    <recommendedName>
        <fullName evidence="2">Pyrroline-5-carboxylate reductase</fullName>
        <shortName evidence="2">P5C reductase</shortName>
        <shortName evidence="2">P5CR</shortName>
        <ecNumber evidence="2">1.5.1.2</ecNumber>
    </recommendedName>
    <alternativeName>
        <fullName evidence="2">PCA reductase</fullName>
    </alternativeName>
</protein>
<keyword evidence="2" id="KW-0641">Proline biosynthesis</keyword>
<dbReference type="RefSeq" id="WP_236334067.1">
    <property type="nucleotide sequence ID" value="NZ_JAKIJS010000001.1"/>
</dbReference>
<comment type="catalytic activity">
    <reaction evidence="2">
        <text>L-proline + NADP(+) = (S)-1-pyrroline-5-carboxylate + NADPH + 2 H(+)</text>
        <dbReference type="Rhea" id="RHEA:14109"/>
        <dbReference type="ChEBI" id="CHEBI:15378"/>
        <dbReference type="ChEBI" id="CHEBI:17388"/>
        <dbReference type="ChEBI" id="CHEBI:57783"/>
        <dbReference type="ChEBI" id="CHEBI:58349"/>
        <dbReference type="ChEBI" id="CHEBI:60039"/>
        <dbReference type="EC" id="1.5.1.2"/>
    </reaction>
</comment>
<dbReference type="Gene3D" id="3.40.50.720">
    <property type="entry name" value="NAD(P)-binding Rossmann-like Domain"/>
    <property type="match status" value="1"/>
</dbReference>
<comment type="caution">
    <text evidence="5">The sequence shown here is derived from an EMBL/GenBank/DDBJ whole genome shotgun (WGS) entry which is preliminary data.</text>
</comment>
<keyword evidence="2" id="KW-0521">NADP</keyword>
<dbReference type="PANTHER" id="PTHR11645:SF51">
    <property type="entry name" value="COME OPERON PROTEIN 4"/>
    <property type="match status" value="1"/>
</dbReference>
<dbReference type="PROSITE" id="PS00521">
    <property type="entry name" value="P5CR"/>
    <property type="match status" value="1"/>
</dbReference>
<feature type="domain" description="Pyrroline-5-carboxylate reductase catalytic N-terminal" evidence="3">
    <location>
        <begin position="2"/>
        <end position="97"/>
    </location>
</feature>
<gene>
    <name evidence="5" type="primary">comER</name>
    <name evidence="2" type="synonym">proC</name>
    <name evidence="5" type="ORF">L2716_09685</name>
</gene>
<dbReference type="HAMAP" id="MF_01925">
    <property type="entry name" value="P5C_reductase"/>
    <property type="match status" value="1"/>
</dbReference>
<dbReference type="InterPro" id="IPR008927">
    <property type="entry name" value="6-PGluconate_DH-like_C_sf"/>
</dbReference>
<evidence type="ECO:0000313" key="6">
    <source>
        <dbReference type="Proteomes" id="UP001649381"/>
    </source>
</evidence>